<dbReference type="RefSeq" id="WP_166282235.1">
    <property type="nucleotide sequence ID" value="NZ_JTHE03000060.1"/>
</dbReference>
<organism evidence="1 2">
    <name type="scientific">Lyngbya confervoides BDU141951</name>
    <dbReference type="NCBI Taxonomy" id="1574623"/>
    <lineage>
        <taxon>Bacteria</taxon>
        <taxon>Bacillati</taxon>
        <taxon>Cyanobacteriota</taxon>
        <taxon>Cyanophyceae</taxon>
        <taxon>Oscillatoriophycideae</taxon>
        <taxon>Oscillatoriales</taxon>
        <taxon>Microcoleaceae</taxon>
        <taxon>Lyngbya</taxon>
    </lineage>
</organism>
<accession>A0ABD4T3K8</accession>
<dbReference type="Proteomes" id="UP000031561">
    <property type="component" value="Unassembled WGS sequence"/>
</dbReference>
<protein>
    <submittedName>
        <fullName evidence="1">Uncharacterized protein</fullName>
    </submittedName>
</protein>
<sequence>MGFGAIIAAGDKNELLSDPLLECITEVRVEQHLDNPTQYAIRFQEDIVDGEPRMMTAPELQCEKMLAIAVKANDTLKCLVRGPITDVKCSVTRGGPGSWYEVHGQDRRVELDRQCVRKAWTGRASEAADAILSERFETDIEQTNIIYGSPRSGGSQATQTLNQRSTNAAFIRAIARRNNFHCWLAYECKLDPFSLTGRSLKITETAHLKPSPPRPSGALGALSALPLKLVPTVMVALRVNVEEDQCRNVTRFDLGINAEQPNQFSGTTINEADLKEDRTSTTDPQPAIRPGGLTLSNCSAQRDLCVTTAGNQTEMQNQAESALTEAGWYVNATASTTAFMLGDVLLPHDVIEVEGLGKAHSGPYQVQSVTHVINAADHYMDLRLRRNAIGG</sequence>
<proteinExistence type="predicted"/>
<reference evidence="1 2" key="1">
    <citation type="journal article" date="2015" name="Genome Announc.">
        <title>Draft Genome Sequence of Filamentous Marine Cyanobacterium Lyngbya confervoides Strain BDU141951.</title>
        <authorList>
            <person name="Chandrababunaidu M.M."/>
            <person name="Sen D."/>
            <person name="Tripathy S."/>
        </authorList>
    </citation>
    <scope>NUCLEOTIDE SEQUENCE [LARGE SCALE GENOMIC DNA]</scope>
    <source>
        <strain evidence="1 2">BDU141951</strain>
    </source>
</reference>
<evidence type="ECO:0000313" key="1">
    <source>
        <dbReference type="EMBL" id="MCM1983268.1"/>
    </source>
</evidence>
<keyword evidence="2" id="KW-1185">Reference proteome</keyword>
<name>A0ABD4T3K8_9CYAN</name>
<dbReference type="EMBL" id="JTHE03000060">
    <property type="protein sequence ID" value="MCM1983268.1"/>
    <property type="molecule type" value="Genomic_DNA"/>
</dbReference>
<gene>
    <name evidence="1" type="ORF">QQ91_0010605</name>
</gene>
<evidence type="ECO:0000313" key="2">
    <source>
        <dbReference type="Proteomes" id="UP000031561"/>
    </source>
</evidence>
<comment type="caution">
    <text evidence="1">The sequence shown here is derived from an EMBL/GenBank/DDBJ whole genome shotgun (WGS) entry which is preliminary data.</text>
</comment>
<dbReference type="AlphaFoldDB" id="A0ABD4T3K8"/>